<name>A0ABS5LWH6_9BURK</name>
<dbReference type="EMBL" id="JAANES010000004">
    <property type="protein sequence ID" value="MBS3020848.1"/>
    <property type="molecule type" value="Genomic_DNA"/>
</dbReference>
<keyword evidence="4" id="KW-0472">Membrane</keyword>
<comment type="similarity">
    <text evidence="1 3">Belongs to the N-Me-Phe pilin family.</text>
</comment>
<feature type="transmembrane region" description="Helical" evidence="4">
    <location>
        <begin position="12"/>
        <end position="32"/>
    </location>
</feature>
<dbReference type="PANTHER" id="PTHR30093">
    <property type="entry name" value="GENERAL SECRETION PATHWAY PROTEIN G"/>
    <property type="match status" value="1"/>
</dbReference>
<organism evidence="5 6">
    <name type="scientific">Comamonas brasiliensis</name>
    <dbReference type="NCBI Taxonomy" id="1812482"/>
    <lineage>
        <taxon>Bacteria</taxon>
        <taxon>Pseudomonadati</taxon>
        <taxon>Pseudomonadota</taxon>
        <taxon>Betaproteobacteria</taxon>
        <taxon>Burkholderiales</taxon>
        <taxon>Comamonadaceae</taxon>
        <taxon>Comamonas</taxon>
    </lineage>
</organism>
<evidence type="ECO:0000256" key="2">
    <source>
        <dbReference type="ARBA" id="ARBA00022481"/>
    </source>
</evidence>
<dbReference type="Gene3D" id="3.30.700.10">
    <property type="entry name" value="Glycoprotein, Type 4 Pilin"/>
    <property type="match status" value="1"/>
</dbReference>
<gene>
    <name evidence="5" type="ORF">DJFAAGMI_03612</name>
</gene>
<dbReference type="PROSITE" id="PS00409">
    <property type="entry name" value="PROKAR_NTER_METHYL"/>
    <property type="match status" value="1"/>
</dbReference>
<dbReference type="Pfam" id="PF07963">
    <property type="entry name" value="N_methyl"/>
    <property type="match status" value="1"/>
</dbReference>
<dbReference type="InterPro" id="IPR045584">
    <property type="entry name" value="Pilin-like"/>
</dbReference>
<evidence type="ECO:0000313" key="5">
    <source>
        <dbReference type="EMBL" id="MBS3020848.1"/>
    </source>
</evidence>
<dbReference type="PANTHER" id="PTHR30093:SF34">
    <property type="entry name" value="PREPILIN PEPTIDASE-DEPENDENT PROTEIN D"/>
    <property type="match status" value="1"/>
</dbReference>
<keyword evidence="4" id="KW-1133">Transmembrane helix</keyword>
<evidence type="ECO:0000256" key="1">
    <source>
        <dbReference type="ARBA" id="ARBA00005233"/>
    </source>
</evidence>
<evidence type="ECO:0000256" key="4">
    <source>
        <dbReference type="SAM" id="Phobius"/>
    </source>
</evidence>
<dbReference type="NCBIfam" id="TIGR02532">
    <property type="entry name" value="IV_pilin_GFxxxE"/>
    <property type="match status" value="1"/>
</dbReference>
<evidence type="ECO:0008006" key="7">
    <source>
        <dbReference type="Google" id="ProtNLM"/>
    </source>
</evidence>
<keyword evidence="2" id="KW-0488">Methylation</keyword>
<accession>A0ABS5LWH6</accession>
<evidence type="ECO:0000313" key="6">
    <source>
        <dbReference type="Proteomes" id="UP001647436"/>
    </source>
</evidence>
<evidence type="ECO:0000256" key="3">
    <source>
        <dbReference type="RuleBase" id="RU000389"/>
    </source>
</evidence>
<dbReference type="Proteomes" id="UP001647436">
    <property type="component" value="Unassembled WGS sequence"/>
</dbReference>
<protein>
    <recommendedName>
        <fullName evidence="7">Pilin</fullName>
    </recommendedName>
</protein>
<keyword evidence="3" id="KW-0281">Fimbrium</keyword>
<proteinExistence type="inferred from homology"/>
<dbReference type="InterPro" id="IPR012902">
    <property type="entry name" value="N_methyl_site"/>
</dbReference>
<dbReference type="SUPFAM" id="SSF54523">
    <property type="entry name" value="Pili subunits"/>
    <property type="match status" value="1"/>
</dbReference>
<dbReference type="InterPro" id="IPR001082">
    <property type="entry name" value="Pilin"/>
</dbReference>
<keyword evidence="4" id="KW-0812">Transmembrane</keyword>
<dbReference type="RefSeq" id="WP_211458189.1">
    <property type="nucleotide sequence ID" value="NZ_JAANES010000004.1"/>
</dbReference>
<comment type="caution">
    <text evidence="5">The sequence shown here is derived from an EMBL/GenBank/DDBJ whole genome shotgun (WGS) entry which is preliminary data.</text>
</comment>
<sequence>MKRSIQKGFTLIELMIVVAIIGILAAVALPAYQDYTARAKVSEVVLAASTCRTAISEASQTGMATAPSAADGFGCGEGGSSASPVSQYVQQVSTSKDGVITVTARNISQLGTNKNTIDLVPYSDAGMTTASAAADFASSALKPVRAWKCKTGATNGMDAKFLPASCR</sequence>
<keyword evidence="6" id="KW-1185">Reference proteome</keyword>
<dbReference type="Pfam" id="PF00114">
    <property type="entry name" value="Pilin"/>
    <property type="match status" value="1"/>
</dbReference>
<reference evidence="5 6" key="1">
    <citation type="submission" date="2020-03" db="EMBL/GenBank/DDBJ databases">
        <title>The role of nitrogen metabolism on polyethylene biodegradation.</title>
        <authorList>
            <person name="Peixoto J."/>
            <person name="Vizzotto C.S."/>
            <person name="Ramos A."/>
            <person name="Alves G."/>
            <person name="Steindorff A."/>
            <person name="Kruger R."/>
        </authorList>
    </citation>
    <scope>NUCLEOTIDE SEQUENCE [LARGE SCALE GENOMIC DNA]</scope>
    <source>
        <strain evidence="5 6">PE63</strain>
    </source>
</reference>